<accession>A0A0C3DRR1</accession>
<evidence type="ECO:0000313" key="3">
    <source>
        <dbReference type="Proteomes" id="UP000053989"/>
    </source>
</evidence>
<sequence length="107" mass="11956">MLTSSPTSHPISCSVRPSPERGLRHQASPSWKYPPVVTSLVGPVFRGLPLLFARTPTSALQQPIHVQLHIIQRNIKERGLPVRPRIPVHLPAIVGEPLVLNAQRFRR</sequence>
<organism evidence="2 3">
    <name type="scientific">Scleroderma citrinum Foug A</name>
    <dbReference type="NCBI Taxonomy" id="1036808"/>
    <lineage>
        <taxon>Eukaryota</taxon>
        <taxon>Fungi</taxon>
        <taxon>Dikarya</taxon>
        <taxon>Basidiomycota</taxon>
        <taxon>Agaricomycotina</taxon>
        <taxon>Agaricomycetes</taxon>
        <taxon>Agaricomycetidae</taxon>
        <taxon>Boletales</taxon>
        <taxon>Sclerodermatineae</taxon>
        <taxon>Sclerodermataceae</taxon>
        <taxon>Scleroderma</taxon>
    </lineage>
</organism>
<dbReference type="EMBL" id="KN822080">
    <property type="protein sequence ID" value="KIM58894.1"/>
    <property type="molecule type" value="Genomic_DNA"/>
</dbReference>
<reference evidence="3" key="2">
    <citation type="submission" date="2015-01" db="EMBL/GenBank/DDBJ databases">
        <title>Evolutionary Origins and Diversification of the Mycorrhizal Mutualists.</title>
        <authorList>
            <consortium name="DOE Joint Genome Institute"/>
            <consortium name="Mycorrhizal Genomics Consortium"/>
            <person name="Kohler A."/>
            <person name="Kuo A."/>
            <person name="Nagy L.G."/>
            <person name="Floudas D."/>
            <person name="Copeland A."/>
            <person name="Barry K.W."/>
            <person name="Cichocki N."/>
            <person name="Veneault-Fourrey C."/>
            <person name="LaButti K."/>
            <person name="Lindquist E.A."/>
            <person name="Lipzen A."/>
            <person name="Lundell T."/>
            <person name="Morin E."/>
            <person name="Murat C."/>
            <person name="Riley R."/>
            <person name="Ohm R."/>
            <person name="Sun H."/>
            <person name="Tunlid A."/>
            <person name="Henrissat B."/>
            <person name="Grigoriev I.V."/>
            <person name="Hibbett D.S."/>
            <person name="Martin F."/>
        </authorList>
    </citation>
    <scope>NUCLEOTIDE SEQUENCE [LARGE SCALE GENOMIC DNA]</scope>
    <source>
        <strain evidence="3">Foug A</strain>
    </source>
</reference>
<dbReference type="AlphaFoldDB" id="A0A0C3DRR1"/>
<feature type="region of interest" description="Disordered" evidence="1">
    <location>
        <begin position="1"/>
        <end position="29"/>
    </location>
</feature>
<reference evidence="2 3" key="1">
    <citation type="submission" date="2014-04" db="EMBL/GenBank/DDBJ databases">
        <authorList>
            <consortium name="DOE Joint Genome Institute"/>
            <person name="Kuo A."/>
            <person name="Kohler A."/>
            <person name="Nagy L.G."/>
            <person name="Floudas D."/>
            <person name="Copeland A."/>
            <person name="Barry K.W."/>
            <person name="Cichocki N."/>
            <person name="Veneault-Fourrey C."/>
            <person name="LaButti K."/>
            <person name="Lindquist E.A."/>
            <person name="Lipzen A."/>
            <person name="Lundell T."/>
            <person name="Morin E."/>
            <person name="Murat C."/>
            <person name="Sun H."/>
            <person name="Tunlid A."/>
            <person name="Henrissat B."/>
            <person name="Grigoriev I.V."/>
            <person name="Hibbett D.S."/>
            <person name="Martin F."/>
            <person name="Nordberg H.P."/>
            <person name="Cantor M.N."/>
            <person name="Hua S.X."/>
        </authorList>
    </citation>
    <scope>NUCLEOTIDE SEQUENCE [LARGE SCALE GENOMIC DNA]</scope>
    <source>
        <strain evidence="2 3">Foug A</strain>
    </source>
</reference>
<feature type="compositionally biased region" description="Polar residues" evidence="1">
    <location>
        <begin position="1"/>
        <end position="11"/>
    </location>
</feature>
<dbReference type="Proteomes" id="UP000053989">
    <property type="component" value="Unassembled WGS sequence"/>
</dbReference>
<proteinExistence type="predicted"/>
<dbReference type="InParanoid" id="A0A0C3DRR1"/>
<protein>
    <submittedName>
        <fullName evidence="2">Uncharacterized protein</fullName>
    </submittedName>
</protein>
<dbReference type="HOGENOM" id="CLU_2211539_0_0_1"/>
<name>A0A0C3DRR1_9AGAM</name>
<evidence type="ECO:0000256" key="1">
    <source>
        <dbReference type="SAM" id="MobiDB-lite"/>
    </source>
</evidence>
<evidence type="ECO:0000313" key="2">
    <source>
        <dbReference type="EMBL" id="KIM58894.1"/>
    </source>
</evidence>
<gene>
    <name evidence="2" type="ORF">SCLCIDRAFT_1218245</name>
</gene>
<keyword evidence="3" id="KW-1185">Reference proteome</keyword>